<protein>
    <submittedName>
        <fullName evidence="2">(Serine-type) D-alanyl-D-alanine carboxypeptidase</fullName>
        <ecNumber evidence="3">3.4.16.4</ecNumber>
    </submittedName>
</protein>
<dbReference type="PANTHER" id="PTHR46825:SF7">
    <property type="entry name" value="D-ALANYL-D-ALANINE CARBOXYPEPTIDASE"/>
    <property type="match status" value="1"/>
</dbReference>
<feature type="domain" description="Beta-lactamase-related" evidence="1">
    <location>
        <begin position="51"/>
        <end position="367"/>
    </location>
</feature>
<dbReference type="PATRIC" id="fig|453.4.peg.1680"/>
<organism evidence="2 4">
    <name type="scientific">Legionella feeleii</name>
    <dbReference type="NCBI Taxonomy" id="453"/>
    <lineage>
        <taxon>Bacteria</taxon>
        <taxon>Pseudomonadati</taxon>
        <taxon>Pseudomonadota</taxon>
        <taxon>Gammaproteobacteria</taxon>
        <taxon>Legionellales</taxon>
        <taxon>Legionellaceae</taxon>
        <taxon>Legionella</taxon>
    </lineage>
</organism>
<reference evidence="3 5" key="2">
    <citation type="submission" date="2018-06" db="EMBL/GenBank/DDBJ databases">
        <authorList>
            <consortium name="Pathogen Informatics"/>
            <person name="Doyle S."/>
        </authorList>
    </citation>
    <scope>NUCLEOTIDE SEQUENCE [LARGE SCALE GENOMIC DNA]</scope>
    <source>
        <strain evidence="3 5">NCTC12022</strain>
    </source>
</reference>
<dbReference type="RefSeq" id="WP_058445497.1">
    <property type="nucleotide sequence ID" value="NZ_CAAAHT010000058.1"/>
</dbReference>
<dbReference type="PANTHER" id="PTHR46825">
    <property type="entry name" value="D-ALANYL-D-ALANINE-CARBOXYPEPTIDASE/ENDOPEPTIDASE AMPH"/>
    <property type="match status" value="1"/>
</dbReference>
<dbReference type="STRING" id="453.Lfee_1532"/>
<dbReference type="EMBL" id="LNYB01000079">
    <property type="protein sequence ID" value="KTC97178.1"/>
    <property type="molecule type" value="Genomic_DNA"/>
</dbReference>
<dbReference type="InterPro" id="IPR050491">
    <property type="entry name" value="AmpC-like"/>
</dbReference>
<evidence type="ECO:0000313" key="3">
    <source>
        <dbReference type="EMBL" id="SPX59285.1"/>
    </source>
</evidence>
<dbReference type="GO" id="GO:0009002">
    <property type="term" value="F:serine-type D-Ala-D-Ala carboxypeptidase activity"/>
    <property type="evidence" value="ECO:0007669"/>
    <property type="project" value="UniProtKB-EC"/>
</dbReference>
<keyword evidence="2" id="KW-0121">Carboxypeptidase</keyword>
<dbReference type="OrthoDB" id="9799367at2"/>
<proteinExistence type="predicted"/>
<dbReference type="EMBL" id="UASS01000001">
    <property type="protein sequence ID" value="SPX59285.1"/>
    <property type="molecule type" value="Genomic_DNA"/>
</dbReference>
<dbReference type="InterPro" id="IPR001466">
    <property type="entry name" value="Beta-lactam-related"/>
</dbReference>
<keyword evidence="3" id="KW-0378">Hydrolase</keyword>
<evidence type="ECO:0000313" key="5">
    <source>
        <dbReference type="Proteomes" id="UP000251942"/>
    </source>
</evidence>
<dbReference type="Proteomes" id="UP000054698">
    <property type="component" value="Unassembled WGS sequence"/>
</dbReference>
<dbReference type="EC" id="3.4.16.4" evidence="3"/>
<reference evidence="2 4" key="1">
    <citation type="submission" date="2015-11" db="EMBL/GenBank/DDBJ databases">
        <title>Genomic analysis of 38 Legionella species identifies large and diverse effector repertoires.</title>
        <authorList>
            <person name="Burstein D."/>
            <person name="Amaro F."/>
            <person name="Zusman T."/>
            <person name="Lifshitz Z."/>
            <person name="Cohen O."/>
            <person name="Gilbert J.A."/>
            <person name="Pupko T."/>
            <person name="Shuman H.A."/>
            <person name="Segal G."/>
        </authorList>
    </citation>
    <scope>NUCLEOTIDE SEQUENCE [LARGE SCALE GENOMIC DNA]</scope>
    <source>
        <strain evidence="2 4">WO-44C</strain>
    </source>
</reference>
<name>A0A0W0TNS4_9GAMM</name>
<evidence type="ECO:0000313" key="2">
    <source>
        <dbReference type="EMBL" id="KTC97178.1"/>
    </source>
</evidence>
<gene>
    <name evidence="2" type="ORF">Lfee_1532</name>
    <name evidence="3" type="ORF">NCTC12022_00106</name>
</gene>
<sequence length="392" mass="43830">MHGITMFKWCLIGAFILSMPVLANEQPKLKLVDSLIDDYLQKYKNEELVTGIGAAFLSGTGVTSTALGYESSKRKKLLTPNAYFQIGSVTKSFTAALILKLEAEGKLNINQTIGDWLPEYRDWRAITIKQLLNMTSTIPGYATIPILENSITKNLKKQWTNKELVDLAYNYKHPTSGYNYSDTNYLILGMIIEKVTHDSFSHQLEEKILKPLQLKETYYVTKSFTPQFLGKMPESYYYGKTGVNLQRAQMGTDVNLSMAGPAGAIVATTADVAYWIKALFSSNFLPSRQQRELKSLVSMKTGKSITEVSPEDPNGFGLGVVQGYNPKLGKYWYYEGDTVGFRVIYVYHPCNKKAVIIALNSSRFVDESTADHSGDLLLNLYQAAFGLAPKCE</sequence>
<dbReference type="InterPro" id="IPR012338">
    <property type="entry name" value="Beta-lactam/transpept-like"/>
</dbReference>
<dbReference type="Pfam" id="PF00144">
    <property type="entry name" value="Beta-lactamase"/>
    <property type="match status" value="1"/>
</dbReference>
<evidence type="ECO:0000313" key="4">
    <source>
        <dbReference type="Proteomes" id="UP000054698"/>
    </source>
</evidence>
<dbReference type="AlphaFoldDB" id="A0A0W0TNS4"/>
<keyword evidence="4" id="KW-1185">Reference proteome</keyword>
<dbReference type="Gene3D" id="3.40.710.10">
    <property type="entry name" value="DD-peptidase/beta-lactamase superfamily"/>
    <property type="match status" value="1"/>
</dbReference>
<evidence type="ECO:0000259" key="1">
    <source>
        <dbReference type="Pfam" id="PF00144"/>
    </source>
</evidence>
<accession>A0A0W0TNS4</accession>
<keyword evidence="2" id="KW-0645">Protease</keyword>
<dbReference type="Proteomes" id="UP000251942">
    <property type="component" value="Unassembled WGS sequence"/>
</dbReference>
<dbReference type="SUPFAM" id="SSF56601">
    <property type="entry name" value="beta-lactamase/transpeptidase-like"/>
    <property type="match status" value="1"/>
</dbReference>